<dbReference type="EMBL" id="LT604072">
    <property type="protein sequence ID" value="SCB06017.1"/>
    <property type="molecule type" value="Genomic_DNA"/>
</dbReference>
<dbReference type="InterPro" id="IPR001437">
    <property type="entry name" value="Tscrpt_elong_fac_GreA/B_C"/>
</dbReference>
<name>A0A1C3TS09_XANCT</name>
<organism evidence="2 3">
    <name type="scientific">Xanthomonas translucens pv. translucens DSM 18974</name>
    <dbReference type="NCBI Taxonomy" id="1261556"/>
    <lineage>
        <taxon>Bacteria</taxon>
        <taxon>Pseudomonadati</taxon>
        <taxon>Pseudomonadota</taxon>
        <taxon>Gammaproteobacteria</taxon>
        <taxon>Lysobacterales</taxon>
        <taxon>Lysobacteraceae</taxon>
        <taxon>Xanthomonas</taxon>
        <taxon>Xanthomonas translucens group</taxon>
    </lineage>
</organism>
<dbReference type="Gene3D" id="3.10.50.30">
    <property type="entry name" value="Transcription elongation factor, GreA/GreB, C-terminal domain"/>
    <property type="match status" value="1"/>
</dbReference>
<evidence type="ECO:0000259" key="1">
    <source>
        <dbReference type="Pfam" id="PF01272"/>
    </source>
</evidence>
<reference evidence="3" key="1">
    <citation type="submission" date="2016-07" db="EMBL/GenBank/DDBJ databases">
        <authorList>
            <person name="Jaenicke Sebastian"/>
        </authorList>
    </citation>
    <scope>NUCLEOTIDE SEQUENCE [LARGE SCALE GENOMIC DNA]</scope>
</reference>
<dbReference type="GO" id="GO:0003677">
    <property type="term" value="F:DNA binding"/>
    <property type="evidence" value="ECO:0007669"/>
    <property type="project" value="InterPro"/>
</dbReference>
<protein>
    <recommendedName>
        <fullName evidence="1">Transcription elongation factor GreA/GreB C-terminal domain-containing protein</fullName>
    </recommendedName>
</protein>
<gene>
    <name evidence="2" type="ORF">BN444_04056</name>
</gene>
<sequence>MECEDQLQGERHQLTLVYPHEADAAQGRVSVLAPVGSALLGLAVGQSIDWQAPAAARCGCA</sequence>
<dbReference type="GO" id="GO:0032784">
    <property type="term" value="P:regulation of DNA-templated transcription elongation"/>
    <property type="evidence" value="ECO:0007669"/>
    <property type="project" value="InterPro"/>
</dbReference>
<dbReference type="Pfam" id="PF01272">
    <property type="entry name" value="GreA_GreB"/>
    <property type="match status" value="1"/>
</dbReference>
<dbReference type="PATRIC" id="fig|1261556.5.peg.3457"/>
<dbReference type="Proteomes" id="UP000093071">
    <property type="component" value="Chromosome I"/>
</dbReference>
<feature type="domain" description="Transcription elongation factor GreA/GreB C-terminal" evidence="1">
    <location>
        <begin position="3"/>
        <end position="55"/>
    </location>
</feature>
<dbReference type="InterPro" id="IPR036953">
    <property type="entry name" value="GreA/GreB_C_sf"/>
</dbReference>
<evidence type="ECO:0000313" key="2">
    <source>
        <dbReference type="EMBL" id="SCB06017.1"/>
    </source>
</evidence>
<accession>A0A1C3TS09</accession>
<dbReference type="AlphaFoldDB" id="A0A1C3TS09"/>
<evidence type="ECO:0000313" key="3">
    <source>
        <dbReference type="Proteomes" id="UP000093071"/>
    </source>
</evidence>
<dbReference type="SUPFAM" id="SSF54534">
    <property type="entry name" value="FKBP-like"/>
    <property type="match status" value="1"/>
</dbReference>
<proteinExistence type="predicted"/>